<dbReference type="AlphaFoldDB" id="A0A0D2DZQ8"/>
<organism evidence="18 19">
    <name type="scientific">Phialophora macrospora</name>
    <dbReference type="NCBI Taxonomy" id="1851006"/>
    <lineage>
        <taxon>Eukaryota</taxon>
        <taxon>Fungi</taxon>
        <taxon>Dikarya</taxon>
        <taxon>Ascomycota</taxon>
        <taxon>Pezizomycotina</taxon>
        <taxon>Eurotiomycetes</taxon>
        <taxon>Chaetothyriomycetidae</taxon>
        <taxon>Chaetothyriales</taxon>
        <taxon>Herpotrichiellaceae</taxon>
        <taxon>Phialophora</taxon>
    </lineage>
</organism>
<dbReference type="GO" id="GO:0046872">
    <property type="term" value="F:metal ion binding"/>
    <property type="evidence" value="ECO:0007669"/>
    <property type="project" value="UniProtKB-KW"/>
</dbReference>
<evidence type="ECO:0000256" key="4">
    <source>
        <dbReference type="ARBA" id="ARBA00012063"/>
    </source>
</evidence>
<dbReference type="Pfam" id="PF03571">
    <property type="entry name" value="Peptidase_M49"/>
    <property type="match status" value="1"/>
</dbReference>
<feature type="active site" evidence="16">
    <location>
        <position position="484"/>
    </location>
</feature>
<comment type="subcellular location">
    <subcellularLocation>
        <location evidence="2">Cytoplasm</location>
    </subcellularLocation>
</comment>
<dbReference type="FunFam" id="3.30.540.30:FF:000001">
    <property type="entry name" value="Dipeptidyl peptidase 3"/>
    <property type="match status" value="1"/>
</dbReference>
<feature type="binding site" evidence="17">
    <location>
        <position position="483"/>
    </location>
    <ligand>
        <name>Zn(2+)</name>
        <dbReference type="ChEBI" id="CHEBI:29105"/>
        <note>catalytic</note>
    </ligand>
</feature>
<comment type="cofactor">
    <cofactor evidence="15 17">
        <name>Zn(2+)</name>
        <dbReference type="ChEBI" id="CHEBI:29105"/>
    </cofactor>
    <text evidence="15 17">Binds 1 zinc ion per subunit.</text>
</comment>
<dbReference type="FunFam" id="3.30.540.30:FF:000002">
    <property type="entry name" value="Dipeptidyl peptidase 3"/>
    <property type="match status" value="1"/>
</dbReference>
<reference evidence="18 19" key="1">
    <citation type="submission" date="2015-01" db="EMBL/GenBank/DDBJ databases">
        <title>The Genome Sequence of Capronia semiimmersa CBS27337.</title>
        <authorList>
            <consortium name="The Broad Institute Genomics Platform"/>
            <person name="Cuomo C."/>
            <person name="de Hoog S."/>
            <person name="Gorbushina A."/>
            <person name="Stielow B."/>
            <person name="Teixiera M."/>
            <person name="Abouelleil A."/>
            <person name="Chapman S.B."/>
            <person name="Priest M."/>
            <person name="Young S.K."/>
            <person name="Wortman J."/>
            <person name="Nusbaum C."/>
            <person name="Birren B."/>
        </authorList>
    </citation>
    <scope>NUCLEOTIDE SEQUENCE [LARGE SCALE GENOMIC DNA]</scope>
    <source>
        <strain evidence="18 19">CBS 27337</strain>
    </source>
</reference>
<evidence type="ECO:0000256" key="2">
    <source>
        <dbReference type="ARBA" id="ARBA00004496"/>
    </source>
</evidence>
<evidence type="ECO:0000256" key="16">
    <source>
        <dbReference type="PIRSR" id="PIRSR007828-1"/>
    </source>
</evidence>
<name>A0A0D2DZQ8_9EURO</name>
<keyword evidence="10 15" id="KW-0378">Hydrolase</keyword>
<sequence length="745" mass="83113">MQPPLTTVSPLQRLVRRLSQLVSHLSRVPSSGTSMDPSLRAHYLADNPPTVVRLEIAPHFAALSPKEKRYAHHLSRASFHGTRVTLAQVSPESPVIYDLILALHRACGGDYNKLSADTSVSSADVTLWLEYAAQFLGNAGNYKGFGDSKFIPRISPEELRRLSGVNEETRKLHDEATKTGGGIYETKDVALMHLGYPEAGHMTNYYPDSPTITKEEISVVGDVLEEKKLLIENTRLRKLDSGDFELLIASGISNPPASERDLGDVTSIDLKGPLAGKKLHLVFGDYREEMAKIALEFKKAKKEAANETEEKMMDEYAKTFGTGSIQAFVESQRYWIKDKKPMVETDIGFVETYRDPHGVRGEWEGFVAMVNQERTRAFGKLVDAAPSMIPKLPWSTDFEKDKFLSPDFTSLEVLSFAGSGIPAGINIPNYDFIRQNEGFKNVSLGNVLSAKAPNEPIPFIRQQDDELYRKYRDPAFEVQVGIHELLGHGCGKLLQETAPGEYNFDIKNPPVSPITKKPIASYYKPGQTWSSVFGPIASSYEECRAECVAMALACDFEILQIFGFGNGKEDISNEAGDVLYVSYLQMARAGVAALEYWDPKSRKWGQAHMQARFSILRTFLDAGGGFCEIKAVNGDPSNPEDLEIHLDRSKIISHGRPAVEAYLQKLHIYKATADFEAGKKMYDDVTGVDQWWAEKARPIVLQKKTPRKVFVQANTVLDEKSGDVKLVEYEPTIEGMVQSYFERDV</sequence>
<dbReference type="GO" id="GO:0005737">
    <property type="term" value="C:cytoplasm"/>
    <property type="evidence" value="ECO:0007669"/>
    <property type="project" value="UniProtKB-SubCell"/>
</dbReference>
<evidence type="ECO:0000313" key="19">
    <source>
        <dbReference type="Proteomes" id="UP000054266"/>
    </source>
</evidence>
<keyword evidence="9 15" id="KW-0479">Metal-binding</keyword>
<dbReference type="STRING" id="5601.A0A0D2DZQ8"/>
<dbReference type="PANTHER" id="PTHR23422:SF11">
    <property type="entry name" value="DIPEPTIDYL PEPTIDASE 3"/>
    <property type="match status" value="1"/>
</dbReference>
<proteinExistence type="inferred from homology"/>
<accession>A0A0D2DZQ8</accession>
<keyword evidence="19" id="KW-1185">Reference proteome</keyword>
<dbReference type="GO" id="GO:0006508">
    <property type="term" value="P:proteolysis"/>
    <property type="evidence" value="ECO:0007669"/>
    <property type="project" value="UniProtKB-KW"/>
</dbReference>
<evidence type="ECO:0000256" key="7">
    <source>
        <dbReference type="ARBA" id="ARBA00022490"/>
    </source>
</evidence>
<dbReference type="PIRSF" id="PIRSF007828">
    <property type="entry name" value="Dipeptidyl-peptidase_III"/>
    <property type="match status" value="1"/>
</dbReference>
<evidence type="ECO:0000256" key="13">
    <source>
        <dbReference type="ARBA" id="ARBA00031288"/>
    </source>
</evidence>
<evidence type="ECO:0000313" key="18">
    <source>
        <dbReference type="EMBL" id="KIW67642.1"/>
    </source>
</evidence>
<gene>
    <name evidence="18" type="ORF">PV04_06878</name>
</gene>
<evidence type="ECO:0000256" key="5">
    <source>
        <dbReference type="ARBA" id="ARBA00014713"/>
    </source>
</evidence>
<evidence type="ECO:0000256" key="9">
    <source>
        <dbReference type="ARBA" id="ARBA00022723"/>
    </source>
</evidence>
<evidence type="ECO:0000256" key="17">
    <source>
        <dbReference type="PIRSR" id="PIRSR007828-2"/>
    </source>
</evidence>
<keyword evidence="6 15" id="KW-0031">Aminopeptidase</keyword>
<dbReference type="GO" id="GO:0008239">
    <property type="term" value="F:dipeptidyl-peptidase activity"/>
    <property type="evidence" value="ECO:0007669"/>
    <property type="project" value="UniProtKB-UniRule"/>
</dbReference>
<comment type="catalytic activity">
    <reaction evidence="1 15">
        <text>Release of an N-terminal dipeptide from a peptide comprising four or more residues, with broad specificity. Also acts on dipeptidyl 2-naphthylamides.</text>
        <dbReference type="EC" id="3.4.14.4"/>
    </reaction>
</comment>
<dbReference type="GO" id="GO:0008235">
    <property type="term" value="F:metalloexopeptidase activity"/>
    <property type="evidence" value="ECO:0007669"/>
    <property type="project" value="InterPro"/>
</dbReference>
<protein>
    <recommendedName>
        <fullName evidence="5 15">Dipeptidyl peptidase 3</fullName>
        <ecNumber evidence="4 15">3.4.14.4</ecNumber>
    </recommendedName>
    <alternativeName>
        <fullName evidence="13 15">Dipeptidyl aminopeptidase III</fullName>
    </alternativeName>
    <alternativeName>
        <fullName evidence="14 15">Dipeptidyl peptidase III</fullName>
    </alternativeName>
</protein>
<comment type="similarity">
    <text evidence="3 15">Belongs to the peptidase M49 family.</text>
</comment>
<evidence type="ECO:0000256" key="10">
    <source>
        <dbReference type="ARBA" id="ARBA00022801"/>
    </source>
</evidence>
<dbReference type="EMBL" id="KN846959">
    <property type="protein sequence ID" value="KIW67642.1"/>
    <property type="molecule type" value="Genomic_DNA"/>
</dbReference>
<feature type="binding site" evidence="17">
    <location>
        <position position="542"/>
    </location>
    <ligand>
        <name>Zn(2+)</name>
        <dbReference type="ChEBI" id="CHEBI:29105"/>
        <note>catalytic</note>
    </ligand>
</feature>
<evidence type="ECO:0000256" key="15">
    <source>
        <dbReference type="PIRNR" id="PIRNR007828"/>
    </source>
</evidence>
<evidence type="ECO:0000256" key="1">
    <source>
        <dbReference type="ARBA" id="ARBA00001336"/>
    </source>
</evidence>
<dbReference type="GO" id="GO:0004177">
    <property type="term" value="F:aminopeptidase activity"/>
    <property type="evidence" value="ECO:0007669"/>
    <property type="project" value="UniProtKB-KW"/>
</dbReference>
<evidence type="ECO:0000256" key="14">
    <source>
        <dbReference type="ARBA" id="ARBA00032119"/>
    </source>
</evidence>
<feature type="binding site" evidence="17">
    <location>
        <position position="488"/>
    </location>
    <ligand>
        <name>Zn(2+)</name>
        <dbReference type="ChEBI" id="CHEBI:29105"/>
        <note>catalytic</note>
    </ligand>
</feature>
<dbReference type="PANTHER" id="PTHR23422">
    <property type="entry name" value="DIPEPTIDYL PEPTIDASE III-RELATED"/>
    <property type="match status" value="1"/>
</dbReference>
<dbReference type="Proteomes" id="UP000054266">
    <property type="component" value="Unassembled WGS sequence"/>
</dbReference>
<evidence type="ECO:0000256" key="6">
    <source>
        <dbReference type="ARBA" id="ARBA00022438"/>
    </source>
</evidence>
<keyword evidence="12 15" id="KW-0482">Metalloprotease</keyword>
<evidence type="ECO:0000256" key="12">
    <source>
        <dbReference type="ARBA" id="ARBA00023049"/>
    </source>
</evidence>
<evidence type="ECO:0000256" key="8">
    <source>
        <dbReference type="ARBA" id="ARBA00022670"/>
    </source>
</evidence>
<evidence type="ECO:0000256" key="11">
    <source>
        <dbReference type="ARBA" id="ARBA00022833"/>
    </source>
</evidence>
<dbReference type="Gene3D" id="3.30.540.30">
    <property type="match status" value="3"/>
</dbReference>
<dbReference type="EC" id="3.4.14.4" evidence="4 15"/>
<dbReference type="InterPro" id="IPR039461">
    <property type="entry name" value="Peptidase_M49"/>
</dbReference>
<keyword evidence="8 15" id="KW-0645">Protease</keyword>
<evidence type="ECO:0000256" key="3">
    <source>
        <dbReference type="ARBA" id="ARBA00010200"/>
    </source>
</evidence>
<keyword evidence="11 15" id="KW-0862">Zinc</keyword>
<dbReference type="InterPro" id="IPR005317">
    <property type="entry name" value="Dipeptidyl-peptase3"/>
</dbReference>
<dbReference type="HOGENOM" id="CLU_011977_1_0_1"/>
<keyword evidence="7 15" id="KW-0963">Cytoplasm</keyword>